<accession>A0A7C3E825</accession>
<dbReference type="Gene3D" id="1.10.287.130">
    <property type="match status" value="1"/>
</dbReference>
<dbReference type="InterPro" id="IPR003594">
    <property type="entry name" value="HATPase_dom"/>
</dbReference>
<evidence type="ECO:0000313" key="8">
    <source>
        <dbReference type="EMBL" id="HFH28176.1"/>
    </source>
</evidence>
<dbReference type="SUPFAM" id="SSF55874">
    <property type="entry name" value="ATPase domain of HSP90 chaperone/DNA topoisomerase II/histidine kinase"/>
    <property type="match status" value="1"/>
</dbReference>
<keyword evidence="6" id="KW-0472">Membrane</keyword>
<dbReference type="EC" id="2.7.13.3" evidence="2"/>
<comment type="catalytic activity">
    <reaction evidence="1">
        <text>ATP + protein L-histidine = ADP + protein N-phospho-L-histidine.</text>
        <dbReference type="EC" id="2.7.13.3"/>
    </reaction>
</comment>
<evidence type="ECO:0000256" key="5">
    <source>
        <dbReference type="ARBA" id="ARBA00022777"/>
    </source>
</evidence>
<evidence type="ECO:0000256" key="6">
    <source>
        <dbReference type="SAM" id="Phobius"/>
    </source>
</evidence>
<name>A0A7C3E825_9SPIR</name>
<evidence type="ECO:0000256" key="4">
    <source>
        <dbReference type="ARBA" id="ARBA00022679"/>
    </source>
</evidence>
<evidence type="ECO:0000256" key="3">
    <source>
        <dbReference type="ARBA" id="ARBA00022553"/>
    </source>
</evidence>
<keyword evidence="5 8" id="KW-0418">Kinase</keyword>
<dbReference type="PANTHER" id="PTHR43547">
    <property type="entry name" value="TWO-COMPONENT HISTIDINE KINASE"/>
    <property type="match status" value="1"/>
</dbReference>
<dbReference type="SMART" id="SM00387">
    <property type="entry name" value="HATPase_c"/>
    <property type="match status" value="1"/>
</dbReference>
<dbReference type="InterPro" id="IPR003661">
    <property type="entry name" value="HisK_dim/P_dom"/>
</dbReference>
<reference evidence="8" key="1">
    <citation type="journal article" date="2020" name="mSystems">
        <title>Genome- and Community-Level Interaction Insights into Carbon Utilization and Element Cycling Functions of Hydrothermarchaeota in Hydrothermal Sediment.</title>
        <authorList>
            <person name="Zhou Z."/>
            <person name="Liu Y."/>
            <person name="Xu W."/>
            <person name="Pan J."/>
            <person name="Luo Z.H."/>
            <person name="Li M."/>
        </authorList>
    </citation>
    <scope>NUCLEOTIDE SEQUENCE [LARGE SCALE GENOMIC DNA]</scope>
    <source>
        <strain evidence="8">SpSt-503</strain>
    </source>
</reference>
<dbReference type="CDD" id="cd00082">
    <property type="entry name" value="HisKA"/>
    <property type="match status" value="1"/>
</dbReference>
<feature type="domain" description="Histidine kinase" evidence="7">
    <location>
        <begin position="359"/>
        <end position="576"/>
    </location>
</feature>
<dbReference type="PANTHER" id="PTHR43547:SF2">
    <property type="entry name" value="HYBRID SIGNAL TRANSDUCTION HISTIDINE KINASE C"/>
    <property type="match status" value="1"/>
</dbReference>
<dbReference type="CDD" id="cd00075">
    <property type="entry name" value="HATPase"/>
    <property type="match status" value="1"/>
</dbReference>
<dbReference type="Gene3D" id="3.30.565.10">
    <property type="entry name" value="Histidine kinase-like ATPase, C-terminal domain"/>
    <property type="match status" value="1"/>
</dbReference>
<keyword evidence="3" id="KW-0597">Phosphoprotein</keyword>
<dbReference type="SUPFAM" id="SSF47384">
    <property type="entry name" value="Homodimeric domain of signal transducing histidine kinase"/>
    <property type="match status" value="1"/>
</dbReference>
<dbReference type="SMART" id="SM00388">
    <property type="entry name" value="HisKA"/>
    <property type="match status" value="1"/>
</dbReference>
<dbReference type="InterPro" id="IPR005467">
    <property type="entry name" value="His_kinase_dom"/>
</dbReference>
<organism evidence="8">
    <name type="scientific">Gracilinema caldarium</name>
    <dbReference type="NCBI Taxonomy" id="215591"/>
    <lineage>
        <taxon>Bacteria</taxon>
        <taxon>Pseudomonadati</taxon>
        <taxon>Spirochaetota</taxon>
        <taxon>Spirochaetia</taxon>
        <taxon>Spirochaetales</taxon>
        <taxon>Breznakiellaceae</taxon>
        <taxon>Gracilinema</taxon>
    </lineage>
</organism>
<dbReference type="InterPro" id="IPR036890">
    <property type="entry name" value="HATPase_C_sf"/>
</dbReference>
<protein>
    <recommendedName>
        <fullName evidence="2">histidine kinase</fullName>
        <ecNumber evidence="2">2.7.13.3</ecNumber>
    </recommendedName>
</protein>
<dbReference type="PRINTS" id="PR00344">
    <property type="entry name" value="BCTRLSENSOR"/>
</dbReference>
<evidence type="ECO:0000256" key="1">
    <source>
        <dbReference type="ARBA" id="ARBA00000085"/>
    </source>
</evidence>
<dbReference type="Pfam" id="PF00512">
    <property type="entry name" value="HisKA"/>
    <property type="match status" value="1"/>
</dbReference>
<keyword evidence="6" id="KW-0812">Transmembrane</keyword>
<dbReference type="Pfam" id="PF02518">
    <property type="entry name" value="HATPase_c"/>
    <property type="match status" value="1"/>
</dbReference>
<proteinExistence type="predicted"/>
<gene>
    <name evidence="8" type="ORF">ENS59_01485</name>
</gene>
<sequence>MTEAPALCYNRSMRFLKRYWSLLITGSLIPLLIFMALNQLQWVQDLGIRERYRLIQALHSTANQLGNAIQNEIGIIPILFDLDSDELSQSLAKGHYDEFAKRWTAWETYAQSPDIISELYIIHIDERMPRKGSPVWQWKDNGFVRVSLNPEDPALFMFPLRPGDSGERFNMLVRINNDLLGQKLIPLLAEQYLFGKNDYYFRILDTVQQKVVYVSANPVSEDLFAAPDIRYPLLKPDYLFFFNRLPEMRDPGFASVPAMTILQLRRQSATDQENPDRAAEVFFSRRPPEQRDRTEGARWVLEAVHKSGSLKAVVNTLVIRNTIISLGTLILLALALVALTIAVRRNQELAERQQDFIATVTHELKTPVAVISSGADNLASGIITEPDRARQYGTMILEESNKLATMVDRLLLYSRLSSHRPLEFTRLNLQELIHSVLDQYKKQLAEADFRVECLAPNPVFVNGDMQTLSLALGNLVSNAIKHAREGSFLGIDLRVDHNKWAIISVRDHGPGITRQERKHIFDAFYRGSLAKAKQIPGSGLGLNVVRRIIETHGGSVTCEAMGELGTQFSIKLPLIREPNHEQS</sequence>
<keyword evidence="6" id="KW-1133">Transmembrane helix</keyword>
<evidence type="ECO:0000256" key="2">
    <source>
        <dbReference type="ARBA" id="ARBA00012438"/>
    </source>
</evidence>
<dbReference type="AlphaFoldDB" id="A0A7C3E825"/>
<dbReference type="FunFam" id="3.30.565.10:FF:000006">
    <property type="entry name" value="Sensor histidine kinase WalK"/>
    <property type="match status" value="1"/>
</dbReference>
<dbReference type="InterPro" id="IPR036097">
    <property type="entry name" value="HisK_dim/P_sf"/>
</dbReference>
<dbReference type="GO" id="GO:0000155">
    <property type="term" value="F:phosphorelay sensor kinase activity"/>
    <property type="evidence" value="ECO:0007669"/>
    <property type="project" value="InterPro"/>
</dbReference>
<evidence type="ECO:0000259" key="7">
    <source>
        <dbReference type="PROSITE" id="PS50109"/>
    </source>
</evidence>
<feature type="transmembrane region" description="Helical" evidence="6">
    <location>
        <begin position="19"/>
        <end position="37"/>
    </location>
</feature>
<dbReference type="InterPro" id="IPR004358">
    <property type="entry name" value="Sig_transdc_His_kin-like_C"/>
</dbReference>
<keyword evidence="4" id="KW-0808">Transferase</keyword>
<comment type="caution">
    <text evidence="8">The sequence shown here is derived from an EMBL/GenBank/DDBJ whole genome shotgun (WGS) entry which is preliminary data.</text>
</comment>
<dbReference type="PROSITE" id="PS50109">
    <property type="entry name" value="HIS_KIN"/>
    <property type="match status" value="1"/>
</dbReference>
<feature type="transmembrane region" description="Helical" evidence="6">
    <location>
        <begin position="323"/>
        <end position="343"/>
    </location>
</feature>
<dbReference type="EMBL" id="DSVL01000045">
    <property type="protein sequence ID" value="HFH28176.1"/>
    <property type="molecule type" value="Genomic_DNA"/>
</dbReference>